<evidence type="ECO:0000313" key="12">
    <source>
        <dbReference type="Proteomes" id="UP000199568"/>
    </source>
</evidence>
<evidence type="ECO:0000256" key="9">
    <source>
        <dbReference type="ARBA" id="ARBA00023251"/>
    </source>
</evidence>
<keyword evidence="9" id="KW-0046">Antibiotic resistance</keyword>
<evidence type="ECO:0000256" key="6">
    <source>
        <dbReference type="ARBA" id="ARBA00022692"/>
    </source>
</evidence>
<evidence type="ECO:0000256" key="5">
    <source>
        <dbReference type="ARBA" id="ARBA00022475"/>
    </source>
</evidence>
<feature type="transmembrane region" description="Helical" evidence="10">
    <location>
        <begin position="273"/>
        <end position="297"/>
    </location>
</feature>
<evidence type="ECO:0000256" key="8">
    <source>
        <dbReference type="ARBA" id="ARBA00023136"/>
    </source>
</evidence>
<dbReference type="GO" id="GO:0042910">
    <property type="term" value="F:xenobiotic transmembrane transporter activity"/>
    <property type="evidence" value="ECO:0007669"/>
    <property type="project" value="InterPro"/>
</dbReference>
<dbReference type="GO" id="GO:0015297">
    <property type="term" value="F:antiporter activity"/>
    <property type="evidence" value="ECO:0007669"/>
    <property type="project" value="InterPro"/>
</dbReference>
<keyword evidence="7 10" id="KW-1133">Transmembrane helix</keyword>
<reference evidence="11 12" key="1">
    <citation type="submission" date="2016-10" db="EMBL/GenBank/DDBJ databases">
        <authorList>
            <person name="de Groot N.N."/>
        </authorList>
    </citation>
    <scope>NUCLEOTIDE SEQUENCE [LARGE SCALE GENOMIC DNA]</scope>
    <source>
        <strain evidence="11 12">DSM 18979</strain>
    </source>
</reference>
<dbReference type="InterPro" id="IPR045070">
    <property type="entry name" value="MATE_MepA-like"/>
</dbReference>
<accession>A0A1I0AXU2</accession>
<dbReference type="STRING" id="426128.SAMN05660297_01123"/>
<dbReference type="InterPro" id="IPR051327">
    <property type="entry name" value="MATE_MepA_subfamily"/>
</dbReference>
<name>A0A1I0AXU2_9FIRM</name>
<dbReference type="GO" id="GO:0046677">
    <property type="term" value="P:response to antibiotic"/>
    <property type="evidence" value="ECO:0007669"/>
    <property type="project" value="UniProtKB-KW"/>
</dbReference>
<evidence type="ECO:0000313" key="11">
    <source>
        <dbReference type="EMBL" id="SES99251.1"/>
    </source>
</evidence>
<keyword evidence="6 10" id="KW-0812">Transmembrane</keyword>
<evidence type="ECO:0000256" key="10">
    <source>
        <dbReference type="SAM" id="Phobius"/>
    </source>
</evidence>
<feature type="transmembrane region" description="Helical" evidence="10">
    <location>
        <begin position="413"/>
        <end position="432"/>
    </location>
</feature>
<comment type="similarity">
    <text evidence="2">Belongs to the multi antimicrobial extrusion (MATE) (TC 2.A.66.1) family. MepA subfamily.</text>
</comment>
<feature type="transmembrane region" description="Helical" evidence="10">
    <location>
        <begin position="242"/>
        <end position="261"/>
    </location>
</feature>
<keyword evidence="8 10" id="KW-0472">Membrane</keyword>
<dbReference type="Pfam" id="PF01554">
    <property type="entry name" value="MatE"/>
    <property type="match status" value="2"/>
</dbReference>
<evidence type="ECO:0000256" key="1">
    <source>
        <dbReference type="ARBA" id="ARBA00004651"/>
    </source>
</evidence>
<dbReference type="RefSeq" id="WP_170834699.1">
    <property type="nucleotide sequence ID" value="NZ_FOHU01000003.1"/>
</dbReference>
<feature type="transmembrane region" description="Helical" evidence="10">
    <location>
        <begin position="21"/>
        <end position="41"/>
    </location>
</feature>
<feature type="transmembrane region" description="Helical" evidence="10">
    <location>
        <begin position="92"/>
        <end position="114"/>
    </location>
</feature>
<evidence type="ECO:0000256" key="7">
    <source>
        <dbReference type="ARBA" id="ARBA00022989"/>
    </source>
</evidence>
<dbReference type="InterPro" id="IPR002528">
    <property type="entry name" value="MATE_fam"/>
</dbReference>
<dbReference type="PANTHER" id="PTHR43823:SF3">
    <property type="entry name" value="MULTIDRUG EXPORT PROTEIN MEPA"/>
    <property type="match status" value="1"/>
</dbReference>
<dbReference type="Proteomes" id="UP000199568">
    <property type="component" value="Unassembled WGS sequence"/>
</dbReference>
<comment type="subcellular location">
    <subcellularLocation>
        <location evidence="1">Cell membrane</location>
        <topology evidence="1">Multi-pass membrane protein</topology>
    </subcellularLocation>
</comment>
<feature type="transmembrane region" description="Helical" evidence="10">
    <location>
        <begin position="192"/>
        <end position="213"/>
    </location>
</feature>
<dbReference type="GO" id="GO:0005886">
    <property type="term" value="C:plasma membrane"/>
    <property type="evidence" value="ECO:0007669"/>
    <property type="project" value="UniProtKB-SubCell"/>
</dbReference>
<evidence type="ECO:0000256" key="4">
    <source>
        <dbReference type="ARBA" id="ARBA00022448"/>
    </source>
</evidence>
<evidence type="ECO:0000256" key="2">
    <source>
        <dbReference type="ARBA" id="ARBA00008417"/>
    </source>
</evidence>
<feature type="transmembrane region" description="Helical" evidence="10">
    <location>
        <begin position="166"/>
        <end position="186"/>
    </location>
</feature>
<proteinExistence type="inferred from homology"/>
<feature type="transmembrane region" description="Helical" evidence="10">
    <location>
        <begin position="318"/>
        <end position="338"/>
    </location>
</feature>
<keyword evidence="4" id="KW-0813">Transport</keyword>
<dbReference type="AlphaFoldDB" id="A0A1I0AXU2"/>
<keyword evidence="5" id="KW-1003">Cell membrane</keyword>
<dbReference type="NCBIfam" id="TIGR00797">
    <property type="entry name" value="matE"/>
    <property type="match status" value="1"/>
</dbReference>
<gene>
    <name evidence="11" type="ORF">SAMN05660297_01123</name>
</gene>
<evidence type="ECO:0000256" key="3">
    <source>
        <dbReference type="ARBA" id="ARBA00022106"/>
    </source>
</evidence>
<dbReference type="InterPro" id="IPR048279">
    <property type="entry name" value="MdtK-like"/>
</dbReference>
<feature type="transmembrane region" description="Helical" evidence="10">
    <location>
        <begin position="134"/>
        <end position="154"/>
    </location>
</feature>
<dbReference type="PANTHER" id="PTHR43823">
    <property type="entry name" value="SPORULATION PROTEIN YKVU"/>
    <property type="match status" value="1"/>
</dbReference>
<sequence length="451" mass="49520">MNTNINKDNVLKTFLKYSIPCVIGMFLTSFITVVDGMFIGWKIGERGLAAVNLTLPILYLLLGITIMVGVGGSTLALQSLGEKNQANANQRFTLTLVLNVVVNMVIIIIVGLAMNKILYFLNARNELYYYVKDYLGTMIFFYIFMMMNITLAMFIRGEGKPQLSLLFGIVANVLNIFLDYLLIIRMDLGMRGAALASGLSVLLAFTLGALYFLTGKSLFKLTKITFNTEDIKNTLYNGSSEFIGQMALAITTYLFNFVIIRRIGVNGVAALTIVGYISMIQYMILTGIAQGIHPLISYSFGAKDRDTIFKVLSIGSKAVFVVGAVTLVLSFAATEGIIRVFSRGNSELINIAKYGLRIYSIAFIINGFNIVASTYFTSIGDAKISGIISLLRSLVLISMFIFTLPHIIGDTGIWLTTPLAEAVTFVVSYTYIRKSKMSAGATVFGFGKFIC</sequence>
<dbReference type="CDD" id="cd13143">
    <property type="entry name" value="MATE_MepA_like"/>
    <property type="match status" value="1"/>
</dbReference>
<organism evidence="11 12">
    <name type="scientific">Natronincola peptidivorans</name>
    <dbReference type="NCBI Taxonomy" id="426128"/>
    <lineage>
        <taxon>Bacteria</taxon>
        <taxon>Bacillati</taxon>
        <taxon>Bacillota</taxon>
        <taxon>Clostridia</taxon>
        <taxon>Peptostreptococcales</taxon>
        <taxon>Natronincolaceae</taxon>
        <taxon>Natronincola</taxon>
    </lineage>
</organism>
<feature type="transmembrane region" description="Helical" evidence="10">
    <location>
        <begin position="389"/>
        <end position="407"/>
    </location>
</feature>
<protein>
    <recommendedName>
        <fullName evidence="3">Multidrug export protein MepA</fullName>
    </recommendedName>
</protein>
<dbReference type="EMBL" id="FOHU01000003">
    <property type="protein sequence ID" value="SES99251.1"/>
    <property type="molecule type" value="Genomic_DNA"/>
</dbReference>
<keyword evidence="12" id="KW-1185">Reference proteome</keyword>
<feature type="transmembrane region" description="Helical" evidence="10">
    <location>
        <begin position="358"/>
        <end position="377"/>
    </location>
</feature>
<dbReference type="PIRSF" id="PIRSF006603">
    <property type="entry name" value="DinF"/>
    <property type="match status" value="1"/>
</dbReference>
<feature type="transmembrane region" description="Helical" evidence="10">
    <location>
        <begin position="53"/>
        <end position="80"/>
    </location>
</feature>